<keyword evidence="2" id="KW-0560">Oxidoreductase</keyword>
<dbReference type="AlphaFoldDB" id="A0A502F707"/>
<comment type="similarity">
    <text evidence="1">Belongs to the bacterial ring-hydroxylating dioxygenase beta subunit family.</text>
</comment>
<proteinExistence type="inferred from homology"/>
<reference evidence="3 4" key="1">
    <citation type="journal article" date="2019" name="Environ. Microbiol.">
        <title>Species interactions and distinct microbial communities in high Arctic permafrost affected cryosols are associated with the CH4 and CO2 gas fluxes.</title>
        <authorList>
            <person name="Altshuler I."/>
            <person name="Hamel J."/>
            <person name="Turney S."/>
            <person name="Magnuson E."/>
            <person name="Levesque R."/>
            <person name="Greer C."/>
            <person name="Whyte L.G."/>
        </authorList>
    </citation>
    <scope>NUCLEOTIDE SEQUENCE [LARGE SCALE GENOMIC DNA]</scope>
    <source>
        <strain evidence="3 4">S9.3B</strain>
    </source>
</reference>
<gene>
    <name evidence="3" type="ORF">EAH89_26650</name>
</gene>
<comment type="caution">
    <text evidence="3">The sequence shown here is derived from an EMBL/GenBank/DDBJ whole genome shotgun (WGS) entry which is preliminary data.</text>
</comment>
<sequence length="154" mass="17517">MRITDIMAAQARYAHCIDTDRLEAWPDFFTEDCLYRITTAENHRLGYAAGIIWADSRGMLEDRVAALREANIYERHSYRHVLGLPLLEEERSEGLRSETPFLVARIMRDGATDLFATGRYLDLWRADAAGTPKLAERVVVCDSSRTDTLLALPL</sequence>
<dbReference type="InterPro" id="IPR000391">
    <property type="entry name" value="Rng_hydr_dOase-bsu"/>
</dbReference>
<evidence type="ECO:0000313" key="4">
    <source>
        <dbReference type="Proteomes" id="UP000317078"/>
    </source>
</evidence>
<dbReference type="Proteomes" id="UP000317078">
    <property type="component" value="Unassembled WGS sequence"/>
</dbReference>
<dbReference type="InterPro" id="IPR032710">
    <property type="entry name" value="NTF2-like_dom_sf"/>
</dbReference>
<keyword evidence="4" id="KW-1185">Reference proteome</keyword>
<dbReference type="EMBL" id="RCZP01000048">
    <property type="protein sequence ID" value="TPG44921.1"/>
    <property type="molecule type" value="Genomic_DNA"/>
</dbReference>
<evidence type="ECO:0000256" key="1">
    <source>
        <dbReference type="ARBA" id="ARBA00009570"/>
    </source>
</evidence>
<evidence type="ECO:0000313" key="3">
    <source>
        <dbReference type="EMBL" id="TPG44921.1"/>
    </source>
</evidence>
<accession>A0A502F707</accession>
<dbReference type="Pfam" id="PF00866">
    <property type="entry name" value="Ring_hydroxyl_B"/>
    <property type="match status" value="1"/>
</dbReference>
<organism evidence="3 4">
    <name type="scientific">Muricoccus nepalensis</name>
    <dbReference type="NCBI Taxonomy" id="1854500"/>
    <lineage>
        <taxon>Bacteria</taxon>
        <taxon>Pseudomonadati</taxon>
        <taxon>Pseudomonadota</taxon>
        <taxon>Alphaproteobacteria</taxon>
        <taxon>Acetobacterales</taxon>
        <taxon>Roseomonadaceae</taxon>
        <taxon>Muricoccus</taxon>
    </lineage>
</organism>
<dbReference type="Gene3D" id="3.10.450.50">
    <property type="match status" value="1"/>
</dbReference>
<dbReference type="RefSeq" id="WP_140886767.1">
    <property type="nucleotide sequence ID" value="NZ_RCZP01000048.1"/>
</dbReference>
<dbReference type="CDD" id="cd00667">
    <property type="entry name" value="ring_hydroxylating_dioxygenases_beta"/>
    <property type="match status" value="1"/>
</dbReference>
<dbReference type="SUPFAM" id="SSF54427">
    <property type="entry name" value="NTF2-like"/>
    <property type="match status" value="1"/>
</dbReference>
<keyword evidence="3" id="KW-0223">Dioxygenase</keyword>
<protein>
    <submittedName>
        <fullName evidence="3">Terephthalate 1,2-dioxygenase</fullName>
    </submittedName>
</protein>
<dbReference type="OrthoDB" id="5517499at2"/>
<name>A0A502F707_9PROT</name>
<evidence type="ECO:0000256" key="2">
    <source>
        <dbReference type="ARBA" id="ARBA00023002"/>
    </source>
</evidence>
<dbReference type="GO" id="GO:0051213">
    <property type="term" value="F:dioxygenase activity"/>
    <property type="evidence" value="ECO:0007669"/>
    <property type="project" value="UniProtKB-KW"/>
</dbReference>